<evidence type="ECO:0000313" key="2">
    <source>
        <dbReference type="Proteomes" id="UP000007264"/>
    </source>
</evidence>
<dbReference type="Proteomes" id="UP000007264">
    <property type="component" value="Unassembled WGS sequence"/>
</dbReference>
<dbReference type="AlphaFoldDB" id="I0Z923"/>
<dbReference type="OrthoDB" id="513017at2759"/>
<dbReference type="KEGG" id="csl:COCSUDRAFT_52085"/>
<dbReference type="EMBL" id="AGSI01000001">
    <property type="protein sequence ID" value="EIE27142.1"/>
    <property type="molecule type" value="Genomic_DNA"/>
</dbReference>
<dbReference type="RefSeq" id="XP_005651686.1">
    <property type="nucleotide sequence ID" value="XM_005651629.1"/>
</dbReference>
<proteinExistence type="predicted"/>
<comment type="caution">
    <text evidence="1">The sequence shown here is derived from an EMBL/GenBank/DDBJ whole genome shotgun (WGS) entry which is preliminary data.</text>
</comment>
<organism evidence="1 2">
    <name type="scientific">Coccomyxa subellipsoidea (strain C-169)</name>
    <name type="common">Green microalga</name>
    <dbReference type="NCBI Taxonomy" id="574566"/>
    <lineage>
        <taxon>Eukaryota</taxon>
        <taxon>Viridiplantae</taxon>
        <taxon>Chlorophyta</taxon>
        <taxon>core chlorophytes</taxon>
        <taxon>Trebouxiophyceae</taxon>
        <taxon>Trebouxiophyceae incertae sedis</taxon>
        <taxon>Coccomyxaceae</taxon>
        <taxon>Coccomyxa</taxon>
        <taxon>Coccomyxa subellipsoidea</taxon>
    </lineage>
</organism>
<name>I0Z923_COCSC</name>
<keyword evidence="2" id="KW-1185">Reference proteome</keyword>
<accession>I0Z923</accession>
<reference evidence="1 2" key="1">
    <citation type="journal article" date="2012" name="Genome Biol.">
        <title>The genome of the polar eukaryotic microalga coccomyxa subellipsoidea reveals traits of cold adaptation.</title>
        <authorList>
            <person name="Blanc G."/>
            <person name="Agarkova I."/>
            <person name="Grimwood J."/>
            <person name="Kuo A."/>
            <person name="Brueggeman A."/>
            <person name="Dunigan D."/>
            <person name="Gurnon J."/>
            <person name="Ladunga I."/>
            <person name="Lindquist E."/>
            <person name="Lucas S."/>
            <person name="Pangilinan J."/>
            <person name="Proschold T."/>
            <person name="Salamov A."/>
            <person name="Schmutz J."/>
            <person name="Weeks D."/>
            <person name="Yamada T."/>
            <person name="Claverie J.M."/>
            <person name="Grigoriev I."/>
            <person name="Van Etten J."/>
            <person name="Lomsadze A."/>
            <person name="Borodovsky M."/>
        </authorList>
    </citation>
    <scope>NUCLEOTIDE SEQUENCE [LARGE SCALE GENOMIC DNA]</scope>
    <source>
        <strain evidence="1 2">C-169</strain>
    </source>
</reference>
<dbReference type="GeneID" id="17045157"/>
<sequence>MTLRQVVQRWPGIADVSVAEVMNRLLCLKRLLPGCNVASMVALQPQMFLARTTDQLETQVGSAYDIIQRDLPTSYVDAMIQDRPAILFIDVGCLPNAVEQLKDVISYPTDPATLGNLLWAVKQ</sequence>
<evidence type="ECO:0000313" key="1">
    <source>
        <dbReference type="EMBL" id="EIE27142.1"/>
    </source>
</evidence>
<protein>
    <submittedName>
        <fullName evidence="1">Uncharacterized protein</fullName>
    </submittedName>
</protein>
<gene>
    <name evidence="1" type="ORF">COCSUDRAFT_52085</name>
</gene>